<dbReference type="Pfam" id="PF14913">
    <property type="entry name" value="DPCD"/>
    <property type="match status" value="1"/>
</dbReference>
<organism evidence="3 4">
    <name type="scientific">Stichopus japonicus</name>
    <name type="common">Sea cucumber</name>
    <dbReference type="NCBI Taxonomy" id="307972"/>
    <lineage>
        <taxon>Eukaryota</taxon>
        <taxon>Metazoa</taxon>
        <taxon>Echinodermata</taxon>
        <taxon>Eleutherozoa</taxon>
        <taxon>Echinozoa</taxon>
        <taxon>Holothuroidea</taxon>
        <taxon>Aspidochirotacea</taxon>
        <taxon>Aspidochirotida</taxon>
        <taxon>Stichopodidae</taxon>
        <taxon>Apostichopus</taxon>
    </lineage>
</organism>
<dbReference type="AlphaFoldDB" id="A0A2G8JI77"/>
<dbReference type="Proteomes" id="UP000230750">
    <property type="component" value="Unassembled WGS sequence"/>
</dbReference>
<dbReference type="PRINTS" id="PR02065">
    <property type="entry name" value="PROTEINDPCD"/>
</dbReference>
<dbReference type="OrthoDB" id="10256139at2759"/>
<evidence type="ECO:0000313" key="4">
    <source>
        <dbReference type="Proteomes" id="UP000230750"/>
    </source>
</evidence>
<protein>
    <recommendedName>
        <fullName evidence="2">Protein DPCD</fullName>
    </recommendedName>
</protein>
<name>A0A2G8JI77_STIJA</name>
<gene>
    <name evidence="3" type="ORF">BSL78_27731</name>
</gene>
<dbReference type="PANTHER" id="PTHR31921">
    <property type="entry name" value="PROTEIN DPCD"/>
    <property type="match status" value="1"/>
</dbReference>
<evidence type="ECO:0000256" key="2">
    <source>
        <dbReference type="ARBA" id="ARBA00020330"/>
    </source>
</evidence>
<evidence type="ECO:0000313" key="3">
    <source>
        <dbReference type="EMBL" id="PIK35450.1"/>
    </source>
</evidence>
<sequence length="202" mass="23521">MADPSWLESLKSAKKSVLVQDGKRKIHCIFLDKKEMVEEYDVKTGDLLVRKWKKRKVLGGDGTWEFEVGEQFHASSLLNEDMLRESNTNPIFTRKDSKDCFQWRIRNLPYPVETYTVTADNDARCCIIRTSNKKYYKKFTIPDLDRIQLPIDQSAITFAHAHNTLIISYKKPPEIHKLEREIKAELQKINAMKEGDVECNPS</sequence>
<dbReference type="PANTHER" id="PTHR31921:SF1">
    <property type="entry name" value="PROTEIN DPCD"/>
    <property type="match status" value="1"/>
</dbReference>
<dbReference type="InterPro" id="IPR026224">
    <property type="entry name" value="DPCD"/>
</dbReference>
<reference evidence="3 4" key="1">
    <citation type="journal article" date="2017" name="PLoS Biol.">
        <title>The sea cucumber genome provides insights into morphological evolution and visceral regeneration.</title>
        <authorList>
            <person name="Zhang X."/>
            <person name="Sun L."/>
            <person name="Yuan J."/>
            <person name="Sun Y."/>
            <person name="Gao Y."/>
            <person name="Zhang L."/>
            <person name="Li S."/>
            <person name="Dai H."/>
            <person name="Hamel J.F."/>
            <person name="Liu C."/>
            <person name="Yu Y."/>
            <person name="Liu S."/>
            <person name="Lin W."/>
            <person name="Guo K."/>
            <person name="Jin S."/>
            <person name="Xu P."/>
            <person name="Storey K.B."/>
            <person name="Huan P."/>
            <person name="Zhang T."/>
            <person name="Zhou Y."/>
            <person name="Zhang J."/>
            <person name="Lin C."/>
            <person name="Li X."/>
            <person name="Xing L."/>
            <person name="Huo D."/>
            <person name="Sun M."/>
            <person name="Wang L."/>
            <person name="Mercier A."/>
            <person name="Li F."/>
            <person name="Yang H."/>
            <person name="Xiang J."/>
        </authorList>
    </citation>
    <scope>NUCLEOTIDE SEQUENCE [LARGE SCALE GENOMIC DNA]</scope>
    <source>
        <strain evidence="3">Shaxun</strain>
        <tissue evidence="3">Muscle</tissue>
    </source>
</reference>
<comment type="caution">
    <text evidence="3">The sequence shown here is derived from an EMBL/GenBank/DDBJ whole genome shotgun (WGS) entry which is preliminary data.</text>
</comment>
<comment type="similarity">
    <text evidence="1">Belongs to the DPCD family.</text>
</comment>
<dbReference type="EMBL" id="MRZV01001901">
    <property type="protein sequence ID" value="PIK35450.1"/>
    <property type="molecule type" value="Genomic_DNA"/>
</dbReference>
<keyword evidence="4" id="KW-1185">Reference proteome</keyword>
<proteinExistence type="inferred from homology"/>
<evidence type="ECO:0000256" key="1">
    <source>
        <dbReference type="ARBA" id="ARBA00010597"/>
    </source>
</evidence>
<dbReference type="STRING" id="307972.A0A2G8JI77"/>
<accession>A0A2G8JI77</accession>